<evidence type="ECO:0000313" key="1">
    <source>
        <dbReference type="EMBL" id="SFH12512.1"/>
    </source>
</evidence>
<organism evidence="1 2">
    <name type="scientific">Pedobacter insulae</name>
    <dbReference type="NCBI Taxonomy" id="414048"/>
    <lineage>
        <taxon>Bacteria</taxon>
        <taxon>Pseudomonadati</taxon>
        <taxon>Bacteroidota</taxon>
        <taxon>Sphingobacteriia</taxon>
        <taxon>Sphingobacteriales</taxon>
        <taxon>Sphingobacteriaceae</taxon>
        <taxon>Pedobacter</taxon>
    </lineage>
</organism>
<accession>A0A1I2XGG6</accession>
<sequence>MKNLILIFILLFTLTACSQEKKKSELQIALCEKNKGCEIVITKLSENEIAQILKRPDLVTSANAILVIEKCDFRNESKLTMQQLHANYGGKGEPKRITDFDLENYLKKNQCLQCPNPTKKISVKISSPEFSGSSYFFISWDKKEAYMPNDAYQKLYGDELEGMTVDAFLRNHQYASYISHPEAGKIKNNMPIGMSVMNFGNDKENEAKFKRNFKATGKKRAHLNTADFQYEYLGKDDEGNQLVFWLGPSYDFCLPPGKFDALGFFNLGYLAVDGITHTVMEISGPAIKFQITAIGNGSYNFNPAGYKSMN</sequence>
<dbReference type="EMBL" id="FOPP01000005">
    <property type="protein sequence ID" value="SFH12512.1"/>
    <property type="molecule type" value="Genomic_DNA"/>
</dbReference>
<gene>
    <name evidence="1" type="ORF">SAMN04489864_105226</name>
</gene>
<proteinExistence type="predicted"/>
<dbReference type="STRING" id="414048.SAMN04489864_105226"/>
<dbReference type="Proteomes" id="UP000199666">
    <property type="component" value="Unassembled WGS sequence"/>
</dbReference>
<evidence type="ECO:0000313" key="2">
    <source>
        <dbReference type="Proteomes" id="UP000199666"/>
    </source>
</evidence>
<protein>
    <submittedName>
        <fullName evidence="1">Uncharacterized protein</fullName>
    </submittedName>
</protein>
<keyword evidence="2" id="KW-1185">Reference proteome</keyword>
<dbReference type="PROSITE" id="PS51257">
    <property type="entry name" value="PROKAR_LIPOPROTEIN"/>
    <property type="match status" value="1"/>
</dbReference>
<dbReference type="AlphaFoldDB" id="A0A1I2XGG6"/>
<name>A0A1I2XGG6_9SPHI</name>
<reference evidence="1 2" key="1">
    <citation type="submission" date="2016-10" db="EMBL/GenBank/DDBJ databases">
        <authorList>
            <person name="de Groot N.N."/>
        </authorList>
    </citation>
    <scope>NUCLEOTIDE SEQUENCE [LARGE SCALE GENOMIC DNA]</scope>
    <source>
        <strain evidence="1 2">DSM 18684</strain>
    </source>
</reference>
<dbReference type="OrthoDB" id="753358at2"/>
<dbReference type="RefSeq" id="WP_090993747.1">
    <property type="nucleotide sequence ID" value="NZ_FOPP01000005.1"/>
</dbReference>